<dbReference type="EMBL" id="CP031976">
    <property type="protein sequence ID" value="QHI12471.1"/>
    <property type="molecule type" value="Genomic_DNA"/>
</dbReference>
<sequence length="123" mass="14055">MNKTRLVMMTALLGSAMGLAACQSTTAQKPSIEAEQRHAHQKRELTPEQRAEWQAKREQRLEHREQMRAKHKAERAKVEQACQGKKIGERVNVQLNNRVIEGTCEVRFTPDKSQFKRGSNATT</sequence>
<evidence type="ECO:0000313" key="5">
    <source>
        <dbReference type="Proteomes" id="UP000294395"/>
    </source>
</evidence>
<feature type="chain" id="PRO_5036360032" evidence="2">
    <location>
        <begin position="21"/>
        <end position="123"/>
    </location>
</feature>
<dbReference type="EMBL" id="CP038009">
    <property type="protein sequence ID" value="QBQ15309.1"/>
    <property type="molecule type" value="Genomic_DNA"/>
</dbReference>
<evidence type="ECO:0000256" key="2">
    <source>
        <dbReference type="SAM" id="SignalP"/>
    </source>
</evidence>
<keyword evidence="2" id="KW-0732">Signal</keyword>
<protein>
    <submittedName>
        <fullName evidence="3">Heavy-metal resistance</fullName>
    </submittedName>
</protein>
<evidence type="ECO:0000256" key="1">
    <source>
        <dbReference type="SAM" id="MobiDB-lite"/>
    </source>
</evidence>
<dbReference type="Proteomes" id="UP000294395">
    <property type="component" value="Chromosome"/>
</dbReference>
<evidence type="ECO:0000313" key="4">
    <source>
        <dbReference type="EMBL" id="QHI12471.1"/>
    </source>
</evidence>
<dbReference type="RefSeq" id="WP_005089178.1">
    <property type="nucleotide sequence ID" value="NZ_CP031972.1"/>
</dbReference>
<organism evidence="3 5">
    <name type="scientific">Acinetobacter haemolyticus</name>
    <dbReference type="NCBI Taxonomy" id="29430"/>
    <lineage>
        <taxon>Bacteria</taxon>
        <taxon>Pseudomonadati</taxon>
        <taxon>Pseudomonadota</taxon>
        <taxon>Gammaproteobacteria</taxon>
        <taxon>Moraxellales</taxon>
        <taxon>Moraxellaceae</taxon>
        <taxon>Acinetobacter</taxon>
    </lineage>
</organism>
<dbReference type="PROSITE" id="PS51257">
    <property type="entry name" value="PROKAR_LIPOPROTEIN"/>
    <property type="match status" value="1"/>
</dbReference>
<accession>A0A4V1ASF4</accession>
<feature type="signal peptide" evidence="2">
    <location>
        <begin position="1"/>
        <end position="20"/>
    </location>
</feature>
<evidence type="ECO:0000313" key="3">
    <source>
        <dbReference type="EMBL" id="QBQ15309.1"/>
    </source>
</evidence>
<feature type="region of interest" description="Disordered" evidence="1">
    <location>
        <begin position="28"/>
        <end position="56"/>
    </location>
</feature>
<reference evidence="3 5" key="2">
    <citation type="submission" date="2019-03" db="EMBL/GenBank/DDBJ databases">
        <title>Complete genome sequence of two outbreak-associated Acinetobacter haemolyticus strains.</title>
        <authorList>
            <person name="Bai L."/>
            <person name="Zhang S.-C."/>
            <person name="Deng Y."/>
            <person name="Song C.-C."/>
            <person name="Kang G.-B."/>
            <person name="Dong Y."/>
            <person name="Wang Y."/>
            <person name="Gao F."/>
            <person name="Huang H."/>
        </authorList>
    </citation>
    <scope>NUCLEOTIDE SEQUENCE [LARGE SCALE GENOMIC DNA]</scope>
    <source>
        <strain evidence="3 5">TJR01</strain>
    </source>
</reference>
<dbReference type="Proteomes" id="UP000463868">
    <property type="component" value="Chromosome"/>
</dbReference>
<proteinExistence type="predicted"/>
<feature type="compositionally biased region" description="Basic and acidic residues" evidence="1">
    <location>
        <begin position="32"/>
        <end position="56"/>
    </location>
</feature>
<gene>
    <name evidence="4" type="ORF">AhaeAN43_03285</name>
    <name evidence="3" type="ORF">AHTJR_02995</name>
</gene>
<name>A0A4V1ASF4_ACIHA</name>
<evidence type="ECO:0000313" key="6">
    <source>
        <dbReference type="Proteomes" id="UP000463868"/>
    </source>
</evidence>
<reference evidence="4 6" key="1">
    <citation type="submission" date="2018-08" db="EMBL/GenBank/DDBJ databases">
        <title>Analysis of the genomic diversity of Mexican Acinetobacter haemolyticus clinical isolates.</title>
        <authorList>
            <person name="Castro-Jaimes S."/>
            <person name="Cevallos M.A."/>
        </authorList>
    </citation>
    <scope>NUCLEOTIDE SEQUENCE [LARGE SCALE GENOMIC DNA]</scope>
    <source>
        <strain evidence="4 6">AN43</strain>
    </source>
</reference>
<dbReference type="AlphaFoldDB" id="A0A4V1ASF4"/>